<proteinExistence type="predicted"/>
<dbReference type="EMBL" id="LSYV01000057">
    <property type="protein sequence ID" value="KXZ45311.1"/>
    <property type="molecule type" value="Genomic_DNA"/>
</dbReference>
<organism evidence="2 3">
    <name type="scientific">Gonium pectorale</name>
    <name type="common">Green alga</name>
    <dbReference type="NCBI Taxonomy" id="33097"/>
    <lineage>
        <taxon>Eukaryota</taxon>
        <taxon>Viridiplantae</taxon>
        <taxon>Chlorophyta</taxon>
        <taxon>core chlorophytes</taxon>
        <taxon>Chlorophyceae</taxon>
        <taxon>CS clade</taxon>
        <taxon>Chlamydomonadales</taxon>
        <taxon>Volvocaceae</taxon>
        <taxon>Gonium</taxon>
    </lineage>
</organism>
<sequence>MPNPLYCGRLCINQSAVALHMLKHHKRKAQEVYNAPFVRYQGTAPEEAESIRIVVDQTPDDVLREINVCEVCFRESVLQEGKIALRVIVHESGLRHHKTQRLTVARSSCKDHNTLVDLLTVKGQLQGTSRGNGLDAYVSDPPLVKKRKDYDKLTPEEKDALQREGIKGEVMDLLYRLVNAVEMFGPARGTTFALRSVRDHASELASAMVDDGEPAWRAEVNEIMASARKRAELLETTAVGLEETLQTTLLPLLQAAEKLCADLTGIKARIDDAINVRHMSAKQIRLQAAYEAHQKVAWLYKGMAAVDSVMQAAKLQLKEQLPAEAAAAASKIAKRFAELPRPAETPGDRVVVTDCEDLKDEAVKDTTARLLAVLMKTADRGRVDSDATLPPTQQSPSRANPCPQVIGIVPPTEFEAEYNGEGGQGESRQ</sequence>
<protein>
    <submittedName>
        <fullName evidence="2">Uncharacterized protein</fullName>
    </submittedName>
</protein>
<reference evidence="3" key="1">
    <citation type="journal article" date="2016" name="Nat. Commun.">
        <title>The Gonium pectorale genome demonstrates co-option of cell cycle regulation during the evolution of multicellularity.</title>
        <authorList>
            <person name="Hanschen E.R."/>
            <person name="Marriage T.N."/>
            <person name="Ferris P.J."/>
            <person name="Hamaji T."/>
            <person name="Toyoda A."/>
            <person name="Fujiyama A."/>
            <person name="Neme R."/>
            <person name="Noguchi H."/>
            <person name="Minakuchi Y."/>
            <person name="Suzuki M."/>
            <person name="Kawai-Toyooka H."/>
            <person name="Smith D.R."/>
            <person name="Sparks H."/>
            <person name="Anderson J."/>
            <person name="Bakaric R."/>
            <person name="Luria V."/>
            <person name="Karger A."/>
            <person name="Kirschner M.W."/>
            <person name="Durand P.M."/>
            <person name="Michod R.E."/>
            <person name="Nozaki H."/>
            <person name="Olson B.J."/>
        </authorList>
    </citation>
    <scope>NUCLEOTIDE SEQUENCE [LARGE SCALE GENOMIC DNA]</scope>
    <source>
        <strain evidence="3">NIES-2863</strain>
    </source>
</reference>
<evidence type="ECO:0000313" key="2">
    <source>
        <dbReference type="EMBL" id="KXZ45311.1"/>
    </source>
</evidence>
<comment type="caution">
    <text evidence="2">The sequence shown here is derived from an EMBL/GenBank/DDBJ whole genome shotgun (WGS) entry which is preliminary data.</text>
</comment>
<keyword evidence="3" id="KW-1185">Reference proteome</keyword>
<name>A0A150G652_GONPE</name>
<dbReference type="AlphaFoldDB" id="A0A150G652"/>
<dbReference type="Proteomes" id="UP000075714">
    <property type="component" value="Unassembled WGS sequence"/>
</dbReference>
<evidence type="ECO:0000313" key="3">
    <source>
        <dbReference type="Proteomes" id="UP000075714"/>
    </source>
</evidence>
<evidence type="ECO:0000256" key="1">
    <source>
        <dbReference type="SAM" id="MobiDB-lite"/>
    </source>
</evidence>
<accession>A0A150G652</accession>
<gene>
    <name evidence="2" type="ORF">GPECTOR_56g408</name>
</gene>
<feature type="region of interest" description="Disordered" evidence="1">
    <location>
        <begin position="382"/>
        <end position="406"/>
    </location>
</feature>